<organism evidence="2 3">
    <name type="scientific">Sporidiobolus salmonicolor</name>
    <name type="common">Yeast-like fungus</name>
    <name type="synonym">Sporobolomyces salmonicolor</name>
    <dbReference type="NCBI Taxonomy" id="5005"/>
    <lineage>
        <taxon>Eukaryota</taxon>
        <taxon>Fungi</taxon>
        <taxon>Dikarya</taxon>
        <taxon>Basidiomycota</taxon>
        <taxon>Pucciniomycotina</taxon>
        <taxon>Microbotryomycetes</taxon>
        <taxon>Sporidiobolales</taxon>
        <taxon>Sporidiobolaceae</taxon>
        <taxon>Sporobolomyces</taxon>
    </lineage>
</organism>
<dbReference type="PRINTS" id="PR00069">
    <property type="entry name" value="ALDKETRDTASE"/>
</dbReference>
<dbReference type="OrthoDB" id="5945798at2759"/>
<dbReference type="AlphaFoldDB" id="A0A0D6ESA5"/>
<dbReference type="PROSITE" id="PS00062">
    <property type="entry name" value="ALDOKETO_REDUCTASE_2"/>
    <property type="match status" value="1"/>
</dbReference>
<dbReference type="SUPFAM" id="SSF51430">
    <property type="entry name" value="NAD(P)-linked oxidoreductase"/>
    <property type="match status" value="1"/>
</dbReference>
<reference evidence="3" key="1">
    <citation type="submission" date="2015-02" db="EMBL/GenBank/DDBJ databases">
        <authorList>
            <person name="Gon?alves P."/>
        </authorList>
    </citation>
    <scope>NUCLEOTIDE SEQUENCE [LARGE SCALE GENOMIC DNA]</scope>
</reference>
<sequence>MPLPSQYTLSTGATLASVGLGRVSSLLFDPNAPGIFLTTLDLCWMGTPVKAGASGNEETYEMVRTALGATDPSTGETIPFDQSPTFVQTWLEMEKLLSTGKVKCIGVSNFSIKNLEILLPQATVPHISNPQVEGHPYLPNDALAAYCKEKGIHLTAYCPLGQGRSPILLEPLLAALSRKYAKPAGSILLSWGVQRGWSVVPKSSNPGRMAQNLDIFELEEADMDAISALHRQPGNYRSLCDYGPGSQKDGYCSGWRIKEDLGWDYPITKAEGGGWTA</sequence>
<dbReference type="PROSITE" id="PS00063">
    <property type="entry name" value="ALDOKETO_REDUCTASE_3"/>
    <property type="match status" value="1"/>
</dbReference>
<evidence type="ECO:0000313" key="3">
    <source>
        <dbReference type="Proteomes" id="UP000243876"/>
    </source>
</evidence>
<feature type="domain" description="NADP-dependent oxidoreductase" evidence="1">
    <location>
        <begin position="86"/>
        <end position="229"/>
    </location>
</feature>
<dbReference type="InterPro" id="IPR023210">
    <property type="entry name" value="NADP_OxRdtase_dom"/>
</dbReference>
<dbReference type="PANTHER" id="PTHR11732">
    <property type="entry name" value="ALDO/KETO REDUCTASE"/>
    <property type="match status" value="1"/>
</dbReference>
<dbReference type="Proteomes" id="UP000243876">
    <property type="component" value="Unassembled WGS sequence"/>
</dbReference>
<evidence type="ECO:0000313" key="2">
    <source>
        <dbReference type="EMBL" id="CEQ43007.1"/>
    </source>
</evidence>
<dbReference type="InterPro" id="IPR018170">
    <property type="entry name" value="Aldo/ket_reductase_CS"/>
</dbReference>
<accession>A0A0D6ESA5</accession>
<dbReference type="InterPro" id="IPR036812">
    <property type="entry name" value="NAD(P)_OxRdtase_dom_sf"/>
</dbReference>
<dbReference type="Gene3D" id="3.20.20.100">
    <property type="entry name" value="NADP-dependent oxidoreductase domain"/>
    <property type="match status" value="1"/>
</dbReference>
<name>A0A0D6ESA5_SPOSA</name>
<proteinExistence type="predicted"/>
<evidence type="ECO:0000259" key="1">
    <source>
        <dbReference type="Pfam" id="PF00248"/>
    </source>
</evidence>
<dbReference type="InterPro" id="IPR020471">
    <property type="entry name" value="AKR"/>
</dbReference>
<gene>
    <name evidence="2" type="primary">SPOSA6832_04876</name>
</gene>
<dbReference type="Pfam" id="PF00248">
    <property type="entry name" value="Aldo_ket_red"/>
    <property type="match status" value="1"/>
</dbReference>
<dbReference type="EMBL" id="CENE01000043">
    <property type="protein sequence ID" value="CEQ43007.1"/>
    <property type="molecule type" value="Genomic_DNA"/>
</dbReference>
<protein>
    <submittedName>
        <fullName evidence="2">SPOSA6832_04876-mRNA-1:cds</fullName>
    </submittedName>
</protein>
<dbReference type="CDD" id="cd19071">
    <property type="entry name" value="AKR_AKR1-5-like"/>
    <property type="match status" value="1"/>
</dbReference>
<keyword evidence="3" id="KW-1185">Reference proteome</keyword>
<dbReference type="GO" id="GO:0016491">
    <property type="term" value="F:oxidoreductase activity"/>
    <property type="evidence" value="ECO:0007669"/>
    <property type="project" value="InterPro"/>
</dbReference>